<dbReference type="Pfam" id="PF23809">
    <property type="entry name" value="Phage_holin_9"/>
    <property type="match status" value="1"/>
</dbReference>
<accession>A0ABT1NVI9</accession>
<dbReference type="InterPro" id="IPR056390">
    <property type="entry name" value="Holin_phage"/>
</dbReference>
<reference evidence="2 3" key="1">
    <citation type="submission" date="2022-07" db="EMBL/GenBank/DDBJ databases">
        <title>Novel species in genus Arthrobacter.</title>
        <authorList>
            <person name="Liu Y."/>
        </authorList>
    </citation>
    <scope>NUCLEOTIDE SEQUENCE [LARGE SCALE GENOMIC DNA]</scope>
    <source>
        <strain evidence="3">zg-Y859</strain>
    </source>
</reference>
<dbReference type="RefSeq" id="WP_255866640.1">
    <property type="nucleotide sequence ID" value="NZ_CP104263.1"/>
</dbReference>
<feature type="transmembrane region" description="Helical" evidence="1">
    <location>
        <begin position="36"/>
        <end position="54"/>
    </location>
</feature>
<dbReference type="Proteomes" id="UP001206924">
    <property type="component" value="Unassembled WGS sequence"/>
</dbReference>
<gene>
    <name evidence="2" type="ORF">NNX28_17070</name>
</gene>
<organism evidence="2 3">
    <name type="scientific">Arthrobacter jinronghuae</name>
    <dbReference type="NCBI Taxonomy" id="2964609"/>
    <lineage>
        <taxon>Bacteria</taxon>
        <taxon>Bacillati</taxon>
        <taxon>Actinomycetota</taxon>
        <taxon>Actinomycetes</taxon>
        <taxon>Micrococcales</taxon>
        <taxon>Micrococcaceae</taxon>
        <taxon>Arthrobacter</taxon>
    </lineage>
</organism>
<evidence type="ECO:0000313" key="3">
    <source>
        <dbReference type="Proteomes" id="UP001206924"/>
    </source>
</evidence>
<keyword evidence="1" id="KW-1133">Transmembrane helix</keyword>
<keyword evidence="1" id="KW-0812">Transmembrane</keyword>
<protein>
    <recommendedName>
        <fullName evidence="4">Holin</fullName>
    </recommendedName>
</protein>
<keyword evidence="1" id="KW-0472">Membrane</keyword>
<evidence type="ECO:0008006" key="4">
    <source>
        <dbReference type="Google" id="ProtNLM"/>
    </source>
</evidence>
<proteinExistence type="predicted"/>
<evidence type="ECO:0000256" key="1">
    <source>
        <dbReference type="SAM" id="Phobius"/>
    </source>
</evidence>
<sequence>MFIKDPNTRKWIYGIVAAAIPVLVILGFVGGEDTQVWLNLAAAVLGLGTAGLAAPNTAPVRAESTPKQEAPVPEFRIDGDVVNAQETAARLAAQLSRDGDEPKHRA</sequence>
<dbReference type="EMBL" id="JANFLP010000020">
    <property type="protein sequence ID" value="MCQ1951632.1"/>
    <property type="molecule type" value="Genomic_DNA"/>
</dbReference>
<comment type="caution">
    <text evidence="2">The sequence shown here is derived from an EMBL/GenBank/DDBJ whole genome shotgun (WGS) entry which is preliminary data.</text>
</comment>
<name>A0ABT1NVI9_9MICC</name>
<evidence type="ECO:0000313" key="2">
    <source>
        <dbReference type="EMBL" id="MCQ1951632.1"/>
    </source>
</evidence>
<keyword evidence="3" id="KW-1185">Reference proteome</keyword>
<feature type="transmembrane region" description="Helical" evidence="1">
    <location>
        <begin position="12"/>
        <end position="30"/>
    </location>
</feature>